<dbReference type="GO" id="GO:0005886">
    <property type="term" value="C:plasma membrane"/>
    <property type="evidence" value="ECO:0007669"/>
    <property type="project" value="UniProtKB-SubCell"/>
</dbReference>
<dbReference type="PANTHER" id="PTHR28675:SF2">
    <property type="entry name" value="MELANOCORTIN-2 RECEPTOR ACCESSORY PROTEIN"/>
    <property type="match status" value="1"/>
</dbReference>
<dbReference type="Proteomes" id="UP000018468">
    <property type="component" value="Linkage group LG3"/>
</dbReference>
<dbReference type="InParanoid" id="W5MS40"/>
<dbReference type="eggNOG" id="ENOG502SB3E">
    <property type="taxonomic scope" value="Eukaryota"/>
</dbReference>
<name>W5MS40_LEPOC</name>
<evidence type="ECO:0000313" key="10">
    <source>
        <dbReference type="Ensembl" id="ENSLOCP00000011199.1"/>
    </source>
</evidence>
<evidence type="ECO:0000256" key="3">
    <source>
        <dbReference type="ARBA" id="ARBA00010063"/>
    </source>
</evidence>
<reference evidence="10" key="3">
    <citation type="submission" date="2025-09" db="UniProtKB">
        <authorList>
            <consortium name="Ensembl"/>
        </authorList>
    </citation>
    <scope>IDENTIFICATION</scope>
</reference>
<evidence type="ECO:0000313" key="11">
    <source>
        <dbReference type="Proteomes" id="UP000018468"/>
    </source>
</evidence>
<evidence type="ECO:0008006" key="12">
    <source>
        <dbReference type="Google" id="ProtNLM"/>
    </source>
</evidence>
<dbReference type="AlphaFoldDB" id="W5MS40"/>
<reference evidence="11" key="1">
    <citation type="submission" date="2011-12" db="EMBL/GenBank/DDBJ databases">
        <title>The Draft Genome of Lepisosteus oculatus.</title>
        <authorList>
            <consortium name="The Broad Institute Genome Assembly &amp; Analysis Group"/>
            <consortium name="Computational R&amp;D Group"/>
            <consortium name="and Sequencing Platform"/>
            <person name="Di Palma F."/>
            <person name="Alfoldi J."/>
            <person name="Johnson J."/>
            <person name="Berlin A."/>
            <person name="Gnerre S."/>
            <person name="Jaffe D."/>
            <person name="MacCallum I."/>
            <person name="Young S."/>
            <person name="Walker B.J."/>
            <person name="Lander E.S."/>
            <person name="Lindblad-Toh K."/>
        </authorList>
    </citation>
    <scope>NUCLEOTIDE SEQUENCE [LARGE SCALE GENOMIC DNA]</scope>
</reference>
<reference evidence="10" key="2">
    <citation type="submission" date="2025-08" db="UniProtKB">
        <authorList>
            <consortium name="Ensembl"/>
        </authorList>
    </citation>
    <scope>IDENTIFICATION</scope>
</reference>
<evidence type="ECO:0000256" key="9">
    <source>
        <dbReference type="SAM" id="Phobius"/>
    </source>
</evidence>
<evidence type="ECO:0000256" key="5">
    <source>
        <dbReference type="ARBA" id="ARBA00022692"/>
    </source>
</evidence>
<comment type="subcellular location">
    <subcellularLocation>
        <location evidence="1">Cell membrane</location>
        <topology evidence="1">Single-pass membrane protein</topology>
    </subcellularLocation>
    <subcellularLocation>
        <location evidence="2">Endoplasmic reticulum membrane</location>
        <topology evidence="2">Single-pass membrane protein</topology>
    </subcellularLocation>
</comment>
<sequence>NTSFYVWEYYYDYLDPVIVDEKQLKFNKYSIVIVFWIGLAAFVVFLGLILMHMARPG</sequence>
<dbReference type="GeneTree" id="ENSGT01030000235126"/>
<evidence type="ECO:0000256" key="7">
    <source>
        <dbReference type="ARBA" id="ARBA00022989"/>
    </source>
</evidence>
<keyword evidence="11" id="KW-1185">Reference proteome</keyword>
<evidence type="ECO:0000256" key="8">
    <source>
        <dbReference type="ARBA" id="ARBA00023136"/>
    </source>
</evidence>
<evidence type="ECO:0000256" key="1">
    <source>
        <dbReference type="ARBA" id="ARBA00004162"/>
    </source>
</evidence>
<accession>W5MS40</accession>
<dbReference type="InterPro" id="IPR028111">
    <property type="entry name" value="MRAP"/>
</dbReference>
<dbReference type="EMBL" id="AHAT01013888">
    <property type="status" value="NOT_ANNOTATED_CDS"/>
    <property type="molecule type" value="Genomic_DNA"/>
</dbReference>
<dbReference type="Pfam" id="PF15183">
    <property type="entry name" value="MRAP"/>
    <property type="match status" value="1"/>
</dbReference>
<keyword evidence="7 9" id="KW-1133">Transmembrane helix</keyword>
<dbReference type="GO" id="GO:0005789">
    <property type="term" value="C:endoplasmic reticulum membrane"/>
    <property type="evidence" value="ECO:0007669"/>
    <property type="project" value="UniProtKB-SubCell"/>
</dbReference>
<keyword evidence="5 9" id="KW-0812">Transmembrane</keyword>
<keyword evidence="4" id="KW-1003">Cell membrane</keyword>
<comment type="similarity">
    <text evidence="3">Belongs to the MRAP family.</text>
</comment>
<dbReference type="PANTHER" id="PTHR28675">
    <property type="entry name" value="MELANOCORTIN-2 RECEPTOR ACCESSORY PROTEIN 2"/>
    <property type="match status" value="1"/>
</dbReference>
<evidence type="ECO:0000256" key="2">
    <source>
        <dbReference type="ARBA" id="ARBA00004389"/>
    </source>
</evidence>
<evidence type="ECO:0000256" key="6">
    <source>
        <dbReference type="ARBA" id="ARBA00022824"/>
    </source>
</evidence>
<dbReference type="HOGENOM" id="CLU_203558_0_0_1"/>
<dbReference type="STRING" id="7918.ENSLOCP00000011199"/>
<feature type="transmembrane region" description="Helical" evidence="9">
    <location>
        <begin position="29"/>
        <end position="51"/>
    </location>
</feature>
<dbReference type="Bgee" id="ENSLOCG00000009184">
    <property type="expression patterns" value="Expressed in liver and 12 other cell types or tissues"/>
</dbReference>
<proteinExistence type="inferred from homology"/>
<evidence type="ECO:0000256" key="4">
    <source>
        <dbReference type="ARBA" id="ARBA00022475"/>
    </source>
</evidence>
<protein>
    <recommendedName>
        <fullName evidence="12">Melanocortin 2 receptor accessory protein</fullName>
    </recommendedName>
</protein>
<keyword evidence="6" id="KW-0256">Endoplasmic reticulum</keyword>
<dbReference type="Ensembl" id="ENSLOCT00000011215.1">
    <property type="protein sequence ID" value="ENSLOCP00000011199.1"/>
    <property type="gene ID" value="ENSLOCG00000009184.1"/>
</dbReference>
<keyword evidence="8 9" id="KW-0472">Membrane</keyword>
<organism evidence="10 11">
    <name type="scientific">Lepisosteus oculatus</name>
    <name type="common">Spotted gar</name>
    <dbReference type="NCBI Taxonomy" id="7918"/>
    <lineage>
        <taxon>Eukaryota</taxon>
        <taxon>Metazoa</taxon>
        <taxon>Chordata</taxon>
        <taxon>Craniata</taxon>
        <taxon>Vertebrata</taxon>
        <taxon>Euteleostomi</taxon>
        <taxon>Actinopterygii</taxon>
        <taxon>Neopterygii</taxon>
        <taxon>Holostei</taxon>
        <taxon>Semionotiformes</taxon>
        <taxon>Lepisosteidae</taxon>
        <taxon>Lepisosteus</taxon>
    </lineage>
</organism>